<dbReference type="VEuPathDB" id="AmoebaDB:DDB_G0272546"/>
<feature type="transmembrane region" description="Helical" evidence="2">
    <location>
        <begin position="59"/>
        <end position="77"/>
    </location>
</feature>
<evidence type="ECO:0008006" key="5">
    <source>
        <dbReference type="Google" id="ProtNLM"/>
    </source>
</evidence>
<dbReference type="RefSeq" id="XP_645112.1">
    <property type="nucleotide sequence ID" value="XM_640020.1"/>
</dbReference>
<dbReference type="AlphaFoldDB" id="Q559J4"/>
<evidence type="ECO:0000256" key="2">
    <source>
        <dbReference type="SAM" id="Phobius"/>
    </source>
</evidence>
<accession>Q559J4</accession>
<dbReference type="PaxDb" id="44689-DDB0217037"/>
<dbReference type="OMA" id="CIAGFAK"/>
<gene>
    <name evidence="3" type="ORF">DDB_G0272546</name>
</gene>
<feature type="transmembrane region" description="Helical" evidence="2">
    <location>
        <begin position="133"/>
        <end position="161"/>
    </location>
</feature>
<feature type="region of interest" description="Disordered" evidence="1">
    <location>
        <begin position="261"/>
        <end position="280"/>
    </location>
</feature>
<dbReference type="HOGENOM" id="CLU_995452_0_0_1"/>
<dbReference type="dictyBase" id="DDB_G0272546"/>
<keyword evidence="2" id="KW-0472">Membrane</keyword>
<keyword evidence="4" id="KW-1185">Reference proteome</keyword>
<evidence type="ECO:0000256" key="1">
    <source>
        <dbReference type="SAM" id="MobiDB-lite"/>
    </source>
</evidence>
<evidence type="ECO:0000313" key="3">
    <source>
        <dbReference type="EMBL" id="EAL71197.1"/>
    </source>
</evidence>
<organism evidence="3 4">
    <name type="scientific">Dictyostelium discoideum</name>
    <name type="common">Social amoeba</name>
    <dbReference type="NCBI Taxonomy" id="44689"/>
    <lineage>
        <taxon>Eukaryota</taxon>
        <taxon>Amoebozoa</taxon>
        <taxon>Evosea</taxon>
        <taxon>Eumycetozoa</taxon>
        <taxon>Dictyostelia</taxon>
        <taxon>Dictyosteliales</taxon>
        <taxon>Dictyosteliaceae</taxon>
        <taxon>Dictyostelium</taxon>
    </lineage>
</organism>
<keyword evidence="2" id="KW-1133">Transmembrane helix</keyword>
<evidence type="ECO:0000313" key="4">
    <source>
        <dbReference type="Proteomes" id="UP000002195"/>
    </source>
</evidence>
<dbReference type="FunCoup" id="Q559J4">
    <property type="interactions" value="877"/>
</dbReference>
<dbReference type="GeneID" id="8618506"/>
<reference evidence="3 4" key="1">
    <citation type="journal article" date="2005" name="Nature">
        <title>The genome of the social amoeba Dictyostelium discoideum.</title>
        <authorList>
            <consortium name="The Dictyostelium discoideum Sequencing Consortium"/>
            <person name="Eichinger L."/>
            <person name="Pachebat J.A."/>
            <person name="Glockner G."/>
            <person name="Rajandream M.A."/>
            <person name="Sucgang R."/>
            <person name="Berriman M."/>
            <person name="Song J."/>
            <person name="Olsen R."/>
            <person name="Szafranski K."/>
            <person name="Xu Q."/>
            <person name="Tunggal B."/>
            <person name="Kummerfeld S."/>
            <person name="Madera M."/>
            <person name="Konfortov B.A."/>
            <person name="Rivero F."/>
            <person name="Bankier A.T."/>
            <person name="Lehmann R."/>
            <person name="Hamlin N."/>
            <person name="Davies R."/>
            <person name="Gaudet P."/>
            <person name="Fey P."/>
            <person name="Pilcher K."/>
            <person name="Chen G."/>
            <person name="Saunders D."/>
            <person name="Sodergren E."/>
            <person name="Davis P."/>
            <person name="Kerhornou A."/>
            <person name="Nie X."/>
            <person name="Hall N."/>
            <person name="Anjard C."/>
            <person name="Hemphill L."/>
            <person name="Bason N."/>
            <person name="Farbrother P."/>
            <person name="Desany B."/>
            <person name="Just E."/>
            <person name="Morio T."/>
            <person name="Rost R."/>
            <person name="Churcher C."/>
            <person name="Cooper J."/>
            <person name="Haydock S."/>
            <person name="van Driessche N."/>
            <person name="Cronin A."/>
            <person name="Goodhead I."/>
            <person name="Muzny D."/>
            <person name="Mourier T."/>
            <person name="Pain A."/>
            <person name="Lu M."/>
            <person name="Harper D."/>
            <person name="Lindsay R."/>
            <person name="Hauser H."/>
            <person name="James K."/>
            <person name="Quiles M."/>
            <person name="Madan Babu M."/>
            <person name="Saito T."/>
            <person name="Buchrieser C."/>
            <person name="Wardroper A."/>
            <person name="Felder M."/>
            <person name="Thangavelu M."/>
            <person name="Johnson D."/>
            <person name="Knights A."/>
            <person name="Loulseged H."/>
            <person name="Mungall K."/>
            <person name="Oliver K."/>
            <person name="Price C."/>
            <person name="Quail M.A."/>
            <person name="Urushihara H."/>
            <person name="Hernandez J."/>
            <person name="Rabbinowitsch E."/>
            <person name="Steffen D."/>
            <person name="Sanders M."/>
            <person name="Ma J."/>
            <person name="Kohara Y."/>
            <person name="Sharp S."/>
            <person name="Simmonds M."/>
            <person name="Spiegler S."/>
            <person name="Tivey A."/>
            <person name="Sugano S."/>
            <person name="White B."/>
            <person name="Walker D."/>
            <person name="Woodward J."/>
            <person name="Winckler T."/>
            <person name="Tanaka Y."/>
            <person name="Shaulsky G."/>
            <person name="Schleicher M."/>
            <person name="Weinstock G."/>
            <person name="Rosenthal A."/>
            <person name="Cox E.C."/>
            <person name="Chisholm R.L."/>
            <person name="Gibbs R."/>
            <person name="Loomis W.F."/>
            <person name="Platzer M."/>
            <person name="Kay R.R."/>
            <person name="Williams J."/>
            <person name="Dear P.H."/>
            <person name="Noegel A.A."/>
            <person name="Barrell B."/>
            <person name="Kuspa A."/>
        </authorList>
    </citation>
    <scope>NUCLEOTIDE SEQUENCE [LARGE SCALE GENOMIC DNA]</scope>
    <source>
        <strain evidence="3 4">AX4</strain>
    </source>
</reference>
<name>Q559J4_DICDI</name>
<proteinExistence type="predicted"/>
<dbReference type="eggNOG" id="ENOG502RHK6">
    <property type="taxonomic scope" value="Eukaryota"/>
</dbReference>
<dbReference type="InParanoid" id="Q559J4"/>
<comment type="caution">
    <text evidence="3">The sequence shown here is derived from an EMBL/GenBank/DDBJ whole genome shotgun (WGS) entry which is preliminary data.</text>
</comment>
<dbReference type="EMBL" id="AAFI02000008">
    <property type="protein sequence ID" value="EAL71197.1"/>
    <property type="molecule type" value="Genomic_DNA"/>
</dbReference>
<dbReference type="Proteomes" id="UP000002195">
    <property type="component" value="Unassembled WGS sequence"/>
</dbReference>
<protein>
    <recommendedName>
        <fullName evidence="5">Transmembrane protein</fullName>
    </recommendedName>
</protein>
<keyword evidence="2" id="KW-0812">Transmembrane</keyword>
<dbReference type="KEGG" id="ddi:DDB_G0272546"/>
<sequence length="280" mass="31599">MNIDKARVKTLKSSGCSNSFGSFESTYPANLHGTMDDFEFKTTIKNINAKCNTVLSKKYYLVFLISLVGLILVIVGFTKSANSVNSAGGFRMDAPKQDNLNDFSIGFSDNFSEDFNNNNNNYDDDDDSSPSNFVGGFVFIALGFALMFLGCCIFGISFAVFRNKVLNKIRDELVAVNKHFNARGITWNLESEVVRKYIPRHEYNVHRNNQAYRNSIKYDHEQRPYREETVHFIEIVFPAKQNQIFVPVHFSSMPKIQMNGTTSNMDSGLGFSSNGGNTFH</sequence>